<feature type="compositionally biased region" description="Polar residues" evidence="1">
    <location>
        <begin position="175"/>
        <end position="184"/>
    </location>
</feature>
<name>A0A6C0GU51_9BACT</name>
<keyword evidence="4" id="KW-1185">Reference proteome</keyword>
<accession>A0A6C0GU51</accession>
<protein>
    <recommendedName>
        <fullName evidence="5">Outer membrane beta-barrel protein</fullName>
    </recommendedName>
</protein>
<feature type="compositionally biased region" description="Polar residues" evidence="1">
    <location>
        <begin position="214"/>
        <end position="260"/>
    </location>
</feature>
<evidence type="ECO:0000313" key="4">
    <source>
        <dbReference type="Proteomes" id="UP000480178"/>
    </source>
</evidence>
<proteinExistence type="predicted"/>
<keyword evidence="2" id="KW-1133">Transmembrane helix</keyword>
<reference evidence="3 4" key="1">
    <citation type="submission" date="2020-01" db="EMBL/GenBank/DDBJ databases">
        <authorList>
            <person name="Kim M.K."/>
        </authorList>
    </citation>
    <scope>NUCLEOTIDE SEQUENCE [LARGE SCALE GENOMIC DNA]</scope>
    <source>
        <strain evidence="3 4">172606-1</strain>
    </source>
</reference>
<feature type="compositionally biased region" description="Low complexity" evidence="1">
    <location>
        <begin position="158"/>
        <end position="174"/>
    </location>
</feature>
<keyword evidence="2" id="KW-0812">Transmembrane</keyword>
<feature type="region of interest" description="Disordered" evidence="1">
    <location>
        <begin position="128"/>
        <end position="263"/>
    </location>
</feature>
<feature type="compositionally biased region" description="Polar residues" evidence="1">
    <location>
        <begin position="135"/>
        <end position="152"/>
    </location>
</feature>
<evidence type="ECO:0000256" key="2">
    <source>
        <dbReference type="SAM" id="Phobius"/>
    </source>
</evidence>
<feature type="transmembrane region" description="Helical" evidence="2">
    <location>
        <begin position="49"/>
        <end position="71"/>
    </location>
</feature>
<organism evidence="3 4">
    <name type="scientific">Rhodocytophaga rosea</name>
    <dbReference type="NCBI Taxonomy" id="2704465"/>
    <lineage>
        <taxon>Bacteria</taxon>
        <taxon>Pseudomonadati</taxon>
        <taxon>Bacteroidota</taxon>
        <taxon>Cytophagia</taxon>
        <taxon>Cytophagales</taxon>
        <taxon>Rhodocytophagaceae</taxon>
        <taxon>Rhodocytophaga</taxon>
    </lineage>
</organism>
<feature type="compositionally biased region" description="Polar residues" evidence="1">
    <location>
        <begin position="196"/>
        <end position="207"/>
    </location>
</feature>
<sequence length="641" mass="69297">MKDSNKHSFEEEFKKVFEEAEATPSPVLWAEIDAHLANQEAARYKRRLLYYKISAAAAVVLLVSFIGLWSLNNDLSGRNGNLAISQQANTGNASAHSENGNETRNTATNEALLQENAVRASNGFEEGTAKENGLSEDTNQKKQPSVSGNPQESLALESPNANVAPSVSSANSPSTLLETTSKQPGNKAVSPAILSGQPTLADNTQAPASKKLSGKQNQDIVNQNKGISSGRKSANQGFDATDLTSSAKNKTSSEKQTSGSDAELASKLSANQLAKDEITSTSKSGIVNGEQVHDKYMRNLDKEEFSINPLIHTHNIVVANTIHTLEAPEVQTTTAPYPFWLEEEEKEQKQKKTGGSKWSVALAFTPSQFDPNMKVGSAPVASANAKQAFSAYNSATNLSPGQTANSGSAVGRDLQNAENFGLSYNLGMNVQYALSEKFSLQSGLQYMHNNSQIVTDNYLENFSNQERYPVFLNVLGTNNAAAFLADNAVILNQNALPGTPNADVESLRSLQNTYPGVTQVSVQNLYQYISVPVRLQYKLIDKKLSTSVGAGVAADVFLKNTIGNTDAKVPEVEFNRQNNNIYKSIGISGLLSARVNYEFGGRYSVYVEPSYRTALSSFTKSDEIRSLPNSFGVGTGFQYRF</sequence>
<evidence type="ECO:0000313" key="3">
    <source>
        <dbReference type="EMBL" id="QHT71566.1"/>
    </source>
</evidence>
<evidence type="ECO:0000256" key="1">
    <source>
        <dbReference type="SAM" id="MobiDB-lite"/>
    </source>
</evidence>
<gene>
    <name evidence="3" type="ORF">GXP67_35330</name>
</gene>
<dbReference type="Proteomes" id="UP000480178">
    <property type="component" value="Chromosome"/>
</dbReference>
<evidence type="ECO:0008006" key="5">
    <source>
        <dbReference type="Google" id="ProtNLM"/>
    </source>
</evidence>
<dbReference type="RefSeq" id="WP_162447501.1">
    <property type="nucleotide sequence ID" value="NZ_CP048222.1"/>
</dbReference>
<dbReference type="AlphaFoldDB" id="A0A6C0GU51"/>
<dbReference type="EMBL" id="CP048222">
    <property type="protein sequence ID" value="QHT71566.1"/>
    <property type="molecule type" value="Genomic_DNA"/>
</dbReference>
<dbReference type="KEGG" id="rhoz:GXP67_35330"/>
<keyword evidence="2" id="KW-0472">Membrane</keyword>